<organism evidence="1 2">
    <name type="scientific">Streptosporangium subroseum</name>
    <dbReference type="NCBI Taxonomy" id="106412"/>
    <lineage>
        <taxon>Bacteria</taxon>
        <taxon>Bacillati</taxon>
        <taxon>Actinomycetota</taxon>
        <taxon>Actinomycetes</taxon>
        <taxon>Streptosporangiales</taxon>
        <taxon>Streptosporangiaceae</taxon>
        <taxon>Streptosporangium</taxon>
    </lineage>
</organism>
<gene>
    <name evidence="1" type="ORF">SAMN05216276_108128</name>
</gene>
<accession>A0A239P1S1</accession>
<reference evidence="1 2" key="1">
    <citation type="submission" date="2017-06" db="EMBL/GenBank/DDBJ databases">
        <authorList>
            <person name="Kim H.J."/>
            <person name="Triplett B.A."/>
        </authorList>
    </citation>
    <scope>NUCLEOTIDE SEQUENCE [LARGE SCALE GENOMIC DNA]</scope>
    <source>
        <strain evidence="1 2">CGMCC 4.2132</strain>
    </source>
</reference>
<dbReference type="RefSeq" id="WP_179282530.1">
    <property type="nucleotide sequence ID" value="NZ_FZOD01000081.1"/>
</dbReference>
<evidence type="ECO:0000313" key="1">
    <source>
        <dbReference type="EMBL" id="SNT61036.1"/>
    </source>
</evidence>
<protein>
    <submittedName>
        <fullName evidence="1">Uncharacterized protein</fullName>
    </submittedName>
</protein>
<dbReference type="AlphaFoldDB" id="A0A239P1S1"/>
<evidence type="ECO:0000313" key="2">
    <source>
        <dbReference type="Proteomes" id="UP000198282"/>
    </source>
</evidence>
<proteinExistence type="predicted"/>
<dbReference type="EMBL" id="FZOD01000081">
    <property type="protein sequence ID" value="SNT61036.1"/>
    <property type="molecule type" value="Genomic_DNA"/>
</dbReference>
<sequence length="48" mass="5146">MTDDPDDSDDRGPLVDIAPKRWLCCHCGGTGVDSYGPTCEHCEGLGFC</sequence>
<dbReference type="Proteomes" id="UP000198282">
    <property type="component" value="Unassembled WGS sequence"/>
</dbReference>
<keyword evidence="2" id="KW-1185">Reference proteome</keyword>
<name>A0A239P1S1_9ACTN</name>